<proteinExistence type="predicted"/>
<keyword evidence="1" id="KW-0472">Membrane</keyword>
<reference evidence="2" key="1">
    <citation type="journal article" date="2014" name="Front. Microbiol.">
        <title>High frequency of phylogenetically diverse reductive dehalogenase-homologous genes in deep subseafloor sedimentary metagenomes.</title>
        <authorList>
            <person name="Kawai M."/>
            <person name="Futagami T."/>
            <person name="Toyoda A."/>
            <person name="Takaki Y."/>
            <person name="Nishi S."/>
            <person name="Hori S."/>
            <person name="Arai W."/>
            <person name="Tsubouchi T."/>
            <person name="Morono Y."/>
            <person name="Uchiyama I."/>
            <person name="Ito T."/>
            <person name="Fujiyama A."/>
            <person name="Inagaki F."/>
            <person name="Takami H."/>
        </authorList>
    </citation>
    <scope>NUCLEOTIDE SEQUENCE</scope>
    <source>
        <strain evidence="2">Expedition CK06-06</strain>
    </source>
</reference>
<dbReference type="EMBL" id="BARS01002986">
    <property type="protein sequence ID" value="GAF75838.1"/>
    <property type="molecule type" value="Genomic_DNA"/>
</dbReference>
<gene>
    <name evidence="2" type="ORF">S01H1_05744</name>
</gene>
<protein>
    <submittedName>
        <fullName evidence="2">Uncharacterized protein</fullName>
    </submittedName>
</protein>
<dbReference type="AlphaFoldDB" id="X0S435"/>
<sequence length="44" mass="4961">MRVFARLVANQALYRWPITVLLCVALTAVVSLHVYLRNSAAFVN</sequence>
<comment type="caution">
    <text evidence="2">The sequence shown here is derived from an EMBL/GenBank/DDBJ whole genome shotgun (WGS) entry which is preliminary data.</text>
</comment>
<feature type="transmembrane region" description="Helical" evidence="1">
    <location>
        <begin position="12"/>
        <end position="36"/>
    </location>
</feature>
<evidence type="ECO:0000313" key="2">
    <source>
        <dbReference type="EMBL" id="GAF75838.1"/>
    </source>
</evidence>
<accession>X0S435</accession>
<keyword evidence="1" id="KW-1133">Transmembrane helix</keyword>
<evidence type="ECO:0000256" key="1">
    <source>
        <dbReference type="SAM" id="Phobius"/>
    </source>
</evidence>
<name>X0S435_9ZZZZ</name>
<keyword evidence="1" id="KW-0812">Transmembrane</keyword>
<feature type="non-terminal residue" evidence="2">
    <location>
        <position position="44"/>
    </location>
</feature>
<organism evidence="2">
    <name type="scientific">marine sediment metagenome</name>
    <dbReference type="NCBI Taxonomy" id="412755"/>
    <lineage>
        <taxon>unclassified sequences</taxon>
        <taxon>metagenomes</taxon>
        <taxon>ecological metagenomes</taxon>
    </lineage>
</organism>